<evidence type="ECO:0000313" key="4">
    <source>
        <dbReference type="Proteomes" id="UP001060771"/>
    </source>
</evidence>
<gene>
    <name evidence="2" type="ORF">GCM10007112_02790</name>
    <name evidence="1" type="ORF">Vsou_10250</name>
</gene>
<proteinExistence type="predicted"/>
<reference evidence="2" key="2">
    <citation type="submission" date="2020-09" db="EMBL/GenBank/DDBJ databases">
        <authorList>
            <person name="Sun Q."/>
            <person name="Ohkuma M."/>
        </authorList>
    </citation>
    <scope>NUCLEOTIDE SEQUENCE</scope>
    <source>
        <strain evidence="2">JCM 11219</strain>
    </source>
</reference>
<protein>
    <submittedName>
        <fullName evidence="2">Uncharacterized protein</fullName>
    </submittedName>
</protein>
<reference evidence="2" key="1">
    <citation type="journal article" date="2014" name="Int. J. Syst. Evol. Microbiol.">
        <title>Complete genome sequence of Corynebacterium casei LMG S-19264T (=DSM 44701T), isolated from a smear-ripened cheese.</title>
        <authorList>
            <consortium name="US DOE Joint Genome Institute (JGI-PGF)"/>
            <person name="Walter F."/>
            <person name="Albersmeier A."/>
            <person name="Kalinowski J."/>
            <person name="Ruckert C."/>
        </authorList>
    </citation>
    <scope>NUCLEOTIDE SEQUENCE</scope>
    <source>
        <strain evidence="2">JCM 11219</strain>
    </source>
</reference>
<evidence type="ECO:0000313" key="3">
    <source>
        <dbReference type="Proteomes" id="UP000657075"/>
    </source>
</evidence>
<dbReference type="AlphaFoldDB" id="A0A830EEK9"/>
<evidence type="ECO:0000313" key="2">
    <source>
        <dbReference type="EMBL" id="GGI69247.1"/>
    </source>
</evidence>
<reference evidence="4" key="3">
    <citation type="submission" date="2022-09" db="EMBL/GenBank/DDBJ databases">
        <title>Complete genome sequence of Vulcanisaeta souniana.</title>
        <authorList>
            <person name="Kato S."/>
            <person name="Itoh T."/>
            <person name="Ohkuma M."/>
        </authorList>
    </citation>
    <scope>NUCLEOTIDE SEQUENCE [LARGE SCALE GENOMIC DNA]</scope>
    <source>
        <strain evidence="4">JCM 11219</strain>
    </source>
</reference>
<keyword evidence="4" id="KW-1185">Reference proteome</keyword>
<accession>A0A830EEK9</accession>
<evidence type="ECO:0000313" key="1">
    <source>
        <dbReference type="EMBL" id="BDR91932.1"/>
    </source>
</evidence>
<dbReference type="EMBL" id="BMNM01000001">
    <property type="protein sequence ID" value="GGI69247.1"/>
    <property type="molecule type" value="Genomic_DNA"/>
</dbReference>
<dbReference type="Proteomes" id="UP001060771">
    <property type="component" value="Chromosome"/>
</dbReference>
<name>A0A830EEK9_9CREN</name>
<dbReference type="EMBL" id="AP026830">
    <property type="protein sequence ID" value="BDR91932.1"/>
    <property type="molecule type" value="Genomic_DNA"/>
</dbReference>
<organism evidence="2 3">
    <name type="scientific">Vulcanisaeta souniana JCM 11219</name>
    <dbReference type="NCBI Taxonomy" id="1293586"/>
    <lineage>
        <taxon>Archaea</taxon>
        <taxon>Thermoproteota</taxon>
        <taxon>Thermoprotei</taxon>
        <taxon>Thermoproteales</taxon>
        <taxon>Thermoproteaceae</taxon>
        <taxon>Vulcanisaeta</taxon>
    </lineage>
</organism>
<reference evidence="1" key="4">
    <citation type="journal article" date="2023" name="Microbiol. Resour. Announc.">
        <title>Complete Genome Sequence of Vulcanisaeta souniana Strain IC-059, a Hyperthermophilic Archaeon Isolated from Hot Spring Water in Japan.</title>
        <authorList>
            <person name="Kato S."/>
            <person name="Itoh T."/>
            <person name="Wu L."/>
            <person name="Ma J."/>
            <person name="Ohkuma M."/>
        </authorList>
    </citation>
    <scope>NUCLEOTIDE SEQUENCE</scope>
    <source>
        <strain evidence="1">JCM 11219</strain>
    </source>
</reference>
<sequence length="106" mass="12151">MLLIFQFLINDPRTEKFINEKIDQNYSVEVGYESKIRNIMQALHSLAAIDRERAVKLDDLARIVGLRVDEVRSIVDRLKVLGYVNTINDSVHLTSTAIIKLSSIYC</sequence>
<dbReference type="Proteomes" id="UP000657075">
    <property type="component" value="Unassembled WGS sequence"/>
</dbReference>